<protein>
    <submittedName>
        <fullName evidence="1">Uncharacterized protein</fullName>
    </submittedName>
</protein>
<keyword evidence="2" id="KW-1185">Reference proteome</keyword>
<evidence type="ECO:0000313" key="1">
    <source>
        <dbReference type="EMBL" id="CAL8076428.1"/>
    </source>
</evidence>
<proteinExistence type="predicted"/>
<name>A0ABP1PT35_9HEXA</name>
<comment type="caution">
    <text evidence="1">The sequence shown here is derived from an EMBL/GenBank/DDBJ whole genome shotgun (WGS) entry which is preliminary data.</text>
</comment>
<evidence type="ECO:0000313" key="2">
    <source>
        <dbReference type="Proteomes" id="UP001642540"/>
    </source>
</evidence>
<accession>A0ABP1PT35</accession>
<dbReference type="EMBL" id="CAXLJM020000011">
    <property type="protein sequence ID" value="CAL8076428.1"/>
    <property type="molecule type" value="Genomic_DNA"/>
</dbReference>
<gene>
    <name evidence="1" type="ORF">ODALV1_LOCUS3467</name>
</gene>
<reference evidence="1 2" key="1">
    <citation type="submission" date="2024-08" db="EMBL/GenBank/DDBJ databases">
        <authorList>
            <person name="Cucini C."/>
            <person name="Frati F."/>
        </authorList>
    </citation>
    <scope>NUCLEOTIDE SEQUENCE [LARGE SCALE GENOMIC DNA]</scope>
</reference>
<dbReference type="Proteomes" id="UP001642540">
    <property type="component" value="Unassembled WGS sequence"/>
</dbReference>
<sequence>MDYSREPLPLRNINCNQIRDENESVWMSSMLLHCGIGLLEELFDVNGKSGLWYYGRSSDESYSKMLDSHSFPSPVLSYSNNVDTRRNDNFDVSANVYRIPLRNFRIRKDES</sequence>
<organism evidence="1 2">
    <name type="scientific">Orchesella dallaii</name>
    <dbReference type="NCBI Taxonomy" id="48710"/>
    <lineage>
        <taxon>Eukaryota</taxon>
        <taxon>Metazoa</taxon>
        <taxon>Ecdysozoa</taxon>
        <taxon>Arthropoda</taxon>
        <taxon>Hexapoda</taxon>
        <taxon>Collembola</taxon>
        <taxon>Entomobryomorpha</taxon>
        <taxon>Entomobryoidea</taxon>
        <taxon>Orchesellidae</taxon>
        <taxon>Orchesellinae</taxon>
        <taxon>Orchesella</taxon>
    </lineage>
</organism>